<dbReference type="InterPro" id="IPR014001">
    <property type="entry name" value="Helicase_ATP-bd"/>
</dbReference>
<dbReference type="Proteomes" id="UP000029067">
    <property type="component" value="Unassembled WGS sequence"/>
</dbReference>
<dbReference type="GO" id="GO:0005886">
    <property type="term" value="C:plasma membrane"/>
    <property type="evidence" value="ECO:0007669"/>
    <property type="project" value="UniProtKB-SubCell"/>
</dbReference>
<dbReference type="GO" id="GO:0031522">
    <property type="term" value="C:cell envelope Sec protein transport complex"/>
    <property type="evidence" value="ECO:0007669"/>
    <property type="project" value="TreeGrafter"/>
</dbReference>
<evidence type="ECO:0000256" key="2">
    <source>
        <dbReference type="ARBA" id="ARBA00004170"/>
    </source>
</evidence>
<feature type="domain" description="Helicase ATP-binding" evidence="18">
    <location>
        <begin position="88"/>
        <end position="246"/>
    </location>
</feature>
<evidence type="ECO:0000256" key="13">
    <source>
        <dbReference type="ARBA" id="ARBA00023010"/>
    </source>
</evidence>
<dbReference type="SUPFAM" id="SSF81767">
    <property type="entry name" value="Pre-protein crosslinking domain of SecA"/>
    <property type="match status" value="1"/>
</dbReference>
<sequence length="978" mass="109846">MVDIVDKALRMGEGRQIKRLENVVKDVNALEDRISALSDEELKGQTAKFKKRLADGETLDDIMAEAFATVREASKRVLGQRHFDVQIMGGAALHWGNIAEMKTGEGKTLVATLPSYLNALEGKGVHVITVNDYLASYQSELMGRVYRFLGMSVGCIITNQKPAERRKQYNADITYGTNNEFGFDYLRDNMAWEKNELVQRGHHFAIVDEVDSILIDEARTPLIISGPAEGDVTRWYRQFANLVPKLVRDEDYEVDEKKKTVGILDPGITKVEDYLGIDNLYEPNNTALIGYLNNAIKAKELFLRDRDYVVTGGEVLIVDEHTGRILPGRRYNEGLHQAIEAKEGVEVKAENQTFATITLQNYFRMYDKLAGMTGTAETEAAEFMGTYKLGVLPIPTNRPMIRKDQDDLIFRTKREKLAAIVKDVAKRHQKGQPVLLGTASVESSEAVSALLDIAEIPHKVLNAKQHEKEAAVVAVAGRKGAVTVATNMAGRGTDIMLGGNVEFLADAKLKEEGYSPEDTPEEYEARWADTLQEIKDQVKDEHEEVVELGGLYVLGTERHESRRIDNQLRGRAGRQGDPGESRFYLSLEDDLMRLFNTQLVARVMAKGLPEGEPIESKTVSKGVRNAQKAVESRNFEIRKNVLKYDDVMNKQRTVIYSERQAVLQGEDIHADIEQFVKDTVASYVHGANRGSDKPKDWDYEGMRKAIGDLYPTTVTIEQAKDAIEGFKGDKAYEAIVKLFTDDALAQYDDMEDKLGAEGMRTLERRVVLAVLDRKWREHLYEMDYLKDGIGLRGMGQRDPLVEYQREGYQMYNSMIEAIKEESVQLLFHIDIDSVAQTRDHEDQAQDDTDDAAVDAEEVKLGEASTEEVADQDELKDDVTETEPEEPSQFDDDLDEELTAEQDELNEAIDDARQEDHGPVGPAPISHAEGKVPANKRPKNEELKTPWADGRTFPGTPRNAQCPCGSGRKYKQCHGQNEK</sequence>
<keyword evidence="5 15" id="KW-1003">Cell membrane</keyword>
<dbReference type="PROSITE" id="PS51194">
    <property type="entry name" value="HELICASE_CTER"/>
    <property type="match status" value="1"/>
</dbReference>
<dbReference type="eggNOG" id="COG0653">
    <property type="taxonomic scope" value="Bacteria"/>
</dbReference>
<proteinExistence type="inferred from homology"/>
<evidence type="ECO:0000256" key="1">
    <source>
        <dbReference type="ARBA" id="ARBA00001947"/>
    </source>
</evidence>
<dbReference type="InterPro" id="IPR011116">
    <property type="entry name" value="SecA_Wing/Scaffold"/>
</dbReference>
<dbReference type="GO" id="GO:0008564">
    <property type="term" value="F:protein-exporting ATPase activity"/>
    <property type="evidence" value="ECO:0007669"/>
    <property type="project" value="UniProtKB-EC"/>
</dbReference>
<accession>A0A087B3P8</accession>
<evidence type="ECO:0000256" key="10">
    <source>
        <dbReference type="ARBA" id="ARBA00022840"/>
    </source>
</evidence>
<feature type="compositionally biased region" description="Acidic residues" evidence="17">
    <location>
        <begin position="864"/>
        <end position="908"/>
    </location>
</feature>
<dbReference type="STRING" id="1688.BCUN_0143"/>
<dbReference type="GO" id="GO:0017038">
    <property type="term" value="P:protein import"/>
    <property type="evidence" value="ECO:0007669"/>
    <property type="project" value="InterPro"/>
</dbReference>
<evidence type="ECO:0000256" key="8">
    <source>
        <dbReference type="ARBA" id="ARBA00022741"/>
    </source>
</evidence>
<dbReference type="EMBL" id="JGYV01000001">
    <property type="protein sequence ID" value="KFI65648.1"/>
    <property type="molecule type" value="Genomic_DNA"/>
</dbReference>
<dbReference type="PROSITE" id="PS51192">
    <property type="entry name" value="HELICASE_ATP_BIND_1"/>
    <property type="match status" value="1"/>
</dbReference>
<dbReference type="InterPro" id="IPR000185">
    <property type="entry name" value="SecA"/>
</dbReference>
<dbReference type="SMART" id="SM00957">
    <property type="entry name" value="SecA_DEAD"/>
    <property type="match status" value="1"/>
</dbReference>
<comment type="subcellular location">
    <subcellularLocation>
        <location evidence="15">Cell membrane</location>
        <topology evidence="15">Peripheral membrane protein</topology>
        <orientation evidence="15">Cytoplasmic side</orientation>
    </subcellularLocation>
    <subcellularLocation>
        <location evidence="15">Cytoplasm</location>
    </subcellularLocation>
    <subcellularLocation>
        <location evidence="2">Membrane</location>
        <topology evidence="2">Peripheral membrane protein</topology>
    </subcellularLocation>
    <text evidence="15">Distribution is 50-50.</text>
</comment>
<keyword evidence="12 15" id="KW-1278">Translocase</keyword>
<dbReference type="AlphaFoldDB" id="A0A087B3P8"/>
<dbReference type="EC" id="7.4.2.8" evidence="15"/>
<evidence type="ECO:0000313" key="21">
    <source>
        <dbReference type="EMBL" id="KFI65648.1"/>
    </source>
</evidence>
<keyword evidence="22" id="KW-1185">Reference proteome</keyword>
<dbReference type="Gene3D" id="1.10.3060.10">
    <property type="entry name" value="Helical scaffold and wing domains of SecA"/>
    <property type="match status" value="1"/>
</dbReference>
<evidence type="ECO:0000256" key="11">
    <source>
        <dbReference type="ARBA" id="ARBA00022927"/>
    </source>
</evidence>
<dbReference type="HAMAP" id="MF_01382">
    <property type="entry name" value="SecA"/>
    <property type="match status" value="1"/>
</dbReference>
<keyword evidence="14 15" id="KW-0472">Membrane</keyword>
<evidence type="ECO:0000256" key="16">
    <source>
        <dbReference type="RuleBase" id="RU003874"/>
    </source>
</evidence>
<dbReference type="GO" id="GO:0005829">
    <property type="term" value="C:cytosol"/>
    <property type="evidence" value="ECO:0007669"/>
    <property type="project" value="TreeGrafter"/>
</dbReference>
<evidence type="ECO:0000256" key="6">
    <source>
        <dbReference type="ARBA" id="ARBA00022490"/>
    </source>
</evidence>
<comment type="cofactor">
    <cofactor evidence="1">
        <name>Zn(2+)</name>
        <dbReference type="ChEBI" id="CHEBI:29105"/>
    </cofactor>
</comment>
<evidence type="ECO:0000256" key="7">
    <source>
        <dbReference type="ARBA" id="ARBA00022723"/>
    </source>
</evidence>
<evidence type="ECO:0000256" key="17">
    <source>
        <dbReference type="SAM" id="MobiDB-lite"/>
    </source>
</evidence>
<dbReference type="PRINTS" id="PR00906">
    <property type="entry name" value="SECA"/>
</dbReference>
<name>A0A087B3P8_9BIFI</name>
<feature type="binding site" evidence="15">
    <location>
        <position position="494"/>
    </location>
    <ligand>
        <name>ATP</name>
        <dbReference type="ChEBI" id="CHEBI:30616"/>
    </ligand>
</feature>
<dbReference type="PANTHER" id="PTHR30612">
    <property type="entry name" value="SECA INNER MEMBRANE COMPONENT OF SEC PROTEIN SECRETION SYSTEM"/>
    <property type="match status" value="1"/>
</dbReference>
<dbReference type="GO" id="GO:0046872">
    <property type="term" value="F:metal ion binding"/>
    <property type="evidence" value="ECO:0007669"/>
    <property type="project" value="UniProtKB-KW"/>
</dbReference>
<keyword evidence="13 15" id="KW-0811">Translocation</keyword>
<keyword evidence="11 15" id="KW-0653">Protein transport</keyword>
<evidence type="ECO:0000256" key="5">
    <source>
        <dbReference type="ARBA" id="ARBA00022475"/>
    </source>
</evidence>
<gene>
    <name evidence="15" type="primary">secA</name>
    <name evidence="21" type="ORF">BCUN_0143</name>
</gene>
<dbReference type="InterPro" id="IPR004027">
    <property type="entry name" value="SEC_C_motif"/>
</dbReference>
<evidence type="ECO:0000256" key="3">
    <source>
        <dbReference type="ARBA" id="ARBA00007650"/>
    </source>
</evidence>
<keyword evidence="6 15" id="KW-0963">Cytoplasm</keyword>
<dbReference type="InterPro" id="IPR011130">
    <property type="entry name" value="SecA_preprotein_X-link_dom"/>
</dbReference>
<dbReference type="NCBIfam" id="NF009538">
    <property type="entry name" value="PRK12904.1"/>
    <property type="match status" value="1"/>
</dbReference>
<feature type="region of interest" description="Disordered" evidence="17">
    <location>
        <begin position="859"/>
        <end position="978"/>
    </location>
</feature>
<dbReference type="FunFam" id="3.40.50.300:FF:000334">
    <property type="entry name" value="Protein translocase subunit SecA"/>
    <property type="match status" value="1"/>
</dbReference>
<evidence type="ECO:0000259" key="18">
    <source>
        <dbReference type="PROSITE" id="PS51192"/>
    </source>
</evidence>
<keyword evidence="10 15" id="KW-0067">ATP-binding</keyword>
<evidence type="ECO:0000259" key="20">
    <source>
        <dbReference type="PROSITE" id="PS51196"/>
    </source>
</evidence>
<evidence type="ECO:0000256" key="9">
    <source>
        <dbReference type="ARBA" id="ARBA00022833"/>
    </source>
</evidence>
<evidence type="ECO:0000256" key="15">
    <source>
        <dbReference type="HAMAP-Rule" id="MF_01382"/>
    </source>
</evidence>
<dbReference type="NCBIfam" id="TIGR00963">
    <property type="entry name" value="secA"/>
    <property type="match status" value="1"/>
</dbReference>
<keyword evidence="9" id="KW-0862">Zinc</keyword>
<dbReference type="InterPro" id="IPR011115">
    <property type="entry name" value="SecA_DEAD"/>
</dbReference>
<dbReference type="Pfam" id="PF01043">
    <property type="entry name" value="SecA_PP_bind"/>
    <property type="match status" value="1"/>
</dbReference>
<comment type="function">
    <text evidence="15">Part of the Sec protein translocase complex. Interacts with the SecYEG preprotein conducting channel. Has a central role in coupling the hydrolysis of ATP to the transfer of proteins into and across the cell membrane, serving as an ATP-driven molecular motor driving the stepwise translocation of polypeptide chains across the membrane.</text>
</comment>
<evidence type="ECO:0000259" key="19">
    <source>
        <dbReference type="PROSITE" id="PS51194"/>
    </source>
</evidence>
<feature type="binding site" evidence="15">
    <location>
        <begin position="104"/>
        <end position="108"/>
    </location>
    <ligand>
        <name>ATP</name>
        <dbReference type="ChEBI" id="CHEBI:30616"/>
    </ligand>
</feature>
<dbReference type="InterPro" id="IPR044722">
    <property type="entry name" value="SecA_SF2_C"/>
</dbReference>
<dbReference type="InterPro" id="IPR036266">
    <property type="entry name" value="SecA_Wing/Scaffold_sf"/>
</dbReference>
<dbReference type="PROSITE" id="PS51196">
    <property type="entry name" value="SECA_MOTOR_DEAD"/>
    <property type="match status" value="1"/>
</dbReference>
<dbReference type="SUPFAM" id="SSF81886">
    <property type="entry name" value="Helical scaffold and wing domains of SecA"/>
    <property type="match status" value="1"/>
</dbReference>
<dbReference type="Gene3D" id="3.10.450.50">
    <property type="match status" value="1"/>
</dbReference>
<dbReference type="InterPro" id="IPR036670">
    <property type="entry name" value="SecA_X-link_sf"/>
</dbReference>
<dbReference type="InterPro" id="IPR027417">
    <property type="entry name" value="P-loop_NTPase"/>
</dbReference>
<feature type="binding site" evidence="15">
    <location>
        <position position="86"/>
    </location>
    <ligand>
        <name>ATP</name>
        <dbReference type="ChEBI" id="CHEBI:30616"/>
    </ligand>
</feature>
<dbReference type="PANTHER" id="PTHR30612:SF0">
    <property type="entry name" value="CHLOROPLAST PROTEIN-TRANSPORTING ATPASE"/>
    <property type="match status" value="1"/>
</dbReference>
<dbReference type="GO" id="GO:0065002">
    <property type="term" value="P:intracellular protein transmembrane transport"/>
    <property type="evidence" value="ECO:0007669"/>
    <property type="project" value="UniProtKB-UniRule"/>
</dbReference>
<dbReference type="GO" id="GO:0043952">
    <property type="term" value="P:protein transport by the Sec complex"/>
    <property type="evidence" value="ECO:0007669"/>
    <property type="project" value="UniProtKB-ARBA"/>
</dbReference>
<comment type="catalytic activity">
    <reaction evidence="15">
        <text>ATP + H2O + cellular proteinSide 1 = ADP + phosphate + cellular proteinSide 2.</text>
        <dbReference type="EC" id="7.4.2.8"/>
    </reaction>
</comment>
<evidence type="ECO:0000256" key="12">
    <source>
        <dbReference type="ARBA" id="ARBA00022967"/>
    </source>
</evidence>
<dbReference type="FunFam" id="3.40.50.300:FF:000113">
    <property type="entry name" value="Preprotein translocase subunit SecA"/>
    <property type="match status" value="1"/>
</dbReference>
<comment type="caution">
    <text evidence="21">The sequence shown here is derived from an EMBL/GenBank/DDBJ whole genome shotgun (WGS) entry which is preliminary data.</text>
</comment>
<dbReference type="Pfam" id="PF07517">
    <property type="entry name" value="SecA_DEAD"/>
    <property type="match status" value="1"/>
</dbReference>
<dbReference type="SMART" id="SM00958">
    <property type="entry name" value="SecA_PP_bind"/>
    <property type="match status" value="1"/>
</dbReference>
<organism evidence="21 22">
    <name type="scientific">Bifidobacterium cuniculi</name>
    <dbReference type="NCBI Taxonomy" id="1688"/>
    <lineage>
        <taxon>Bacteria</taxon>
        <taxon>Bacillati</taxon>
        <taxon>Actinomycetota</taxon>
        <taxon>Actinomycetes</taxon>
        <taxon>Bifidobacteriales</taxon>
        <taxon>Bifidobacteriaceae</taxon>
        <taxon>Bifidobacterium</taxon>
    </lineage>
</organism>
<dbReference type="Pfam" id="PF21090">
    <property type="entry name" value="P-loop_SecA"/>
    <property type="match status" value="1"/>
</dbReference>
<evidence type="ECO:0000256" key="14">
    <source>
        <dbReference type="ARBA" id="ARBA00023136"/>
    </source>
</evidence>
<dbReference type="SUPFAM" id="SSF52540">
    <property type="entry name" value="P-loop containing nucleoside triphosphate hydrolases"/>
    <property type="match status" value="2"/>
</dbReference>
<dbReference type="InterPro" id="IPR020937">
    <property type="entry name" value="SecA_CS"/>
</dbReference>
<evidence type="ECO:0000313" key="22">
    <source>
        <dbReference type="Proteomes" id="UP000029067"/>
    </source>
</evidence>
<dbReference type="CDD" id="cd17928">
    <property type="entry name" value="DEXDc_SecA"/>
    <property type="match status" value="1"/>
</dbReference>
<comment type="subunit">
    <text evidence="15">Monomer and homodimer. Part of the essential Sec protein translocation apparatus which comprises SecA, SecYEG and auxiliary proteins SecDF. Other proteins may also be involved.</text>
</comment>
<dbReference type="InterPro" id="IPR001650">
    <property type="entry name" value="Helicase_C-like"/>
</dbReference>
<dbReference type="FunFam" id="3.90.1440.10:FF:000002">
    <property type="entry name" value="Protein translocase subunit SecA"/>
    <property type="match status" value="1"/>
</dbReference>
<feature type="domain" description="SecA family profile" evidence="20">
    <location>
        <begin position="2"/>
        <end position="615"/>
    </location>
</feature>
<comment type="similarity">
    <text evidence="3 15 16">Belongs to the SecA family.</text>
</comment>
<keyword evidence="8 15" id="KW-0547">Nucleotide-binding</keyword>
<dbReference type="GO" id="GO:0006605">
    <property type="term" value="P:protein targeting"/>
    <property type="evidence" value="ECO:0007669"/>
    <property type="project" value="UniProtKB-UniRule"/>
</dbReference>
<dbReference type="RefSeq" id="WP_033516664.1">
    <property type="nucleotide sequence ID" value="NZ_JGYV01000001.1"/>
</dbReference>
<dbReference type="Pfam" id="PF07516">
    <property type="entry name" value="SecA_SW"/>
    <property type="match status" value="1"/>
</dbReference>
<keyword evidence="7" id="KW-0479">Metal-binding</keyword>
<feature type="domain" description="Helicase C-terminal" evidence="19">
    <location>
        <begin position="404"/>
        <end position="620"/>
    </location>
</feature>
<dbReference type="GO" id="GO:0005524">
    <property type="term" value="F:ATP binding"/>
    <property type="evidence" value="ECO:0007669"/>
    <property type="project" value="UniProtKB-UniRule"/>
</dbReference>
<dbReference type="CDD" id="cd18803">
    <property type="entry name" value="SF2_C_secA"/>
    <property type="match status" value="1"/>
</dbReference>
<dbReference type="Gene3D" id="3.90.1440.10">
    <property type="entry name" value="SecA, preprotein cross-linking domain"/>
    <property type="match status" value="1"/>
</dbReference>
<protein>
    <recommendedName>
        <fullName evidence="15 16">Protein translocase subunit SecA</fullName>
        <ecNumber evidence="15">7.4.2.8</ecNumber>
    </recommendedName>
</protein>
<keyword evidence="4 15" id="KW-0813">Transport</keyword>
<dbReference type="Pfam" id="PF02810">
    <property type="entry name" value="SEC-C"/>
    <property type="match status" value="1"/>
</dbReference>
<dbReference type="InterPro" id="IPR014018">
    <property type="entry name" value="SecA_motor_DEAD"/>
</dbReference>
<dbReference type="OrthoDB" id="9805579at2"/>
<evidence type="ECO:0000256" key="4">
    <source>
        <dbReference type="ARBA" id="ARBA00022448"/>
    </source>
</evidence>
<dbReference type="PROSITE" id="PS01312">
    <property type="entry name" value="SECA"/>
    <property type="match status" value="1"/>
</dbReference>
<dbReference type="Gene3D" id="3.40.50.300">
    <property type="entry name" value="P-loop containing nucleotide triphosphate hydrolases"/>
    <property type="match status" value="2"/>
</dbReference>
<reference evidence="21 22" key="1">
    <citation type="submission" date="2014-03" db="EMBL/GenBank/DDBJ databases">
        <title>Genomics of Bifidobacteria.</title>
        <authorList>
            <person name="Ventura M."/>
            <person name="Milani C."/>
            <person name="Lugli G.A."/>
        </authorList>
    </citation>
    <scope>NUCLEOTIDE SEQUENCE [LARGE SCALE GENOMIC DNA]</scope>
    <source>
        <strain evidence="21 22">LMG 10738</strain>
    </source>
</reference>